<proteinExistence type="predicted"/>
<dbReference type="Pfam" id="PF20516">
    <property type="entry name" value="PDDEXK_12"/>
    <property type="match status" value="1"/>
</dbReference>
<dbReference type="Proteomes" id="UP000481861">
    <property type="component" value="Unassembled WGS sequence"/>
</dbReference>
<dbReference type="AlphaFoldDB" id="A0A7C8I100"/>
<sequence length="271" mass="30473">PSPTTDDTAARVYAWLEFKPSISPDRPHPEQRKRRRNSNCELNHPQHMRSGSPKRRKGDDDDIAPDQSASHAGSVVELNERTTLSSLSAGSKRSTSPIRQKTLLRTARPPILQDPLSNPSIPVPVDVAPRLRALRQRLGCRLTSRFIPACLQNVLEKEPAFQTALVHEPIDDDAYDESDERSAELCALVVDRAKAVLQGTQLCTTYNKDENAWCLDVVIPLLDLALALHGRDTFRRESVQSQSIQPAYLPRAVDPLSRTEKYLFRKTDFCF</sequence>
<gene>
    <name evidence="3" type="ORF">BDV95DRAFT_457777</name>
</gene>
<dbReference type="InterPro" id="IPR046797">
    <property type="entry name" value="PDDEXK_12"/>
</dbReference>
<keyword evidence="4" id="KW-1185">Reference proteome</keyword>
<name>A0A7C8I100_9PLEO</name>
<protein>
    <recommendedName>
        <fullName evidence="2">PD-(D/E)XK nuclease-like domain-containing protein</fullName>
    </recommendedName>
</protein>
<feature type="compositionally biased region" description="Polar residues" evidence="1">
    <location>
        <begin position="81"/>
        <end position="99"/>
    </location>
</feature>
<evidence type="ECO:0000313" key="4">
    <source>
        <dbReference type="Proteomes" id="UP000481861"/>
    </source>
</evidence>
<feature type="domain" description="PD-(D/E)XK nuclease-like" evidence="2">
    <location>
        <begin position="171"/>
        <end position="271"/>
    </location>
</feature>
<organism evidence="3 4">
    <name type="scientific">Massariosphaeria phaeospora</name>
    <dbReference type="NCBI Taxonomy" id="100035"/>
    <lineage>
        <taxon>Eukaryota</taxon>
        <taxon>Fungi</taxon>
        <taxon>Dikarya</taxon>
        <taxon>Ascomycota</taxon>
        <taxon>Pezizomycotina</taxon>
        <taxon>Dothideomycetes</taxon>
        <taxon>Pleosporomycetidae</taxon>
        <taxon>Pleosporales</taxon>
        <taxon>Pleosporales incertae sedis</taxon>
        <taxon>Massariosphaeria</taxon>
    </lineage>
</organism>
<evidence type="ECO:0000259" key="2">
    <source>
        <dbReference type="Pfam" id="PF20516"/>
    </source>
</evidence>
<feature type="non-terminal residue" evidence="3">
    <location>
        <position position="271"/>
    </location>
</feature>
<dbReference type="OrthoDB" id="4161186at2759"/>
<evidence type="ECO:0000313" key="3">
    <source>
        <dbReference type="EMBL" id="KAF2865071.1"/>
    </source>
</evidence>
<dbReference type="EMBL" id="JAADJZ010000037">
    <property type="protein sequence ID" value="KAF2865071.1"/>
    <property type="molecule type" value="Genomic_DNA"/>
</dbReference>
<evidence type="ECO:0000256" key="1">
    <source>
        <dbReference type="SAM" id="MobiDB-lite"/>
    </source>
</evidence>
<feature type="non-terminal residue" evidence="3">
    <location>
        <position position="1"/>
    </location>
</feature>
<accession>A0A7C8I100</accession>
<comment type="caution">
    <text evidence="3">The sequence shown here is derived from an EMBL/GenBank/DDBJ whole genome shotgun (WGS) entry which is preliminary data.</text>
</comment>
<reference evidence="3 4" key="1">
    <citation type="submission" date="2020-01" db="EMBL/GenBank/DDBJ databases">
        <authorList>
            <consortium name="DOE Joint Genome Institute"/>
            <person name="Haridas S."/>
            <person name="Albert R."/>
            <person name="Binder M."/>
            <person name="Bloem J."/>
            <person name="Labutti K."/>
            <person name="Salamov A."/>
            <person name="Andreopoulos B."/>
            <person name="Baker S.E."/>
            <person name="Barry K."/>
            <person name="Bills G."/>
            <person name="Bluhm B.H."/>
            <person name="Cannon C."/>
            <person name="Castanera R."/>
            <person name="Culley D.E."/>
            <person name="Daum C."/>
            <person name="Ezra D."/>
            <person name="Gonzalez J.B."/>
            <person name="Henrissat B."/>
            <person name="Kuo A."/>
            <person name="Liang C."/>
            <person name="Lipzen A."/>
            <person name="Lutzoni F."/>
            <person name="Magnuson J."/>
            <person name="Mondo S."/>
            <person name="Nolan M."/>
            <person name="Ohm R."/>
            <person name="Pangilinan J."/>
            <person name="Park H.-J.H."/>
            <person name="Ramirez L."/>
            <person name="Alfaro M."/>
            <person name="Sun H."/>
            <person name="Tritt A."/>
            <person name="Yoshinaga Y."/>
            <person name="Zwiers L.-H.L."/>
            <person name="Turgeon B.G."/>
            <person name="Goodwin S.B."/>
            <person name="Spatafora J.W."/>
            <person name="Crous P.W."/>
            <person name="Grigoriev I.V."/>
        </authorList>
    </citation>
    <scope>NUCLEOTIDE SEQUENCE [LARGE SCALE GENOMIC DNA]</scope>
    <source>
        <strain evidence="3 4">CBS 611.86</strain>
    </source>
</reference>
<feature type="region of interest" description="Disordered" evidence="1">
    <location>
        <begin position="17"/>
        <end position="116"/>
    </location>
</feature>